<evidence type="ECO:0000256" key="1">
    <source>
        <dbReference type="ARBA" id="ARBA00022630"/>
    </source>
</evidence>
<proteinExistence type="predicted"/>
<dbReference type="GO" id="GO:0016491">
    <property type="term" value="F:oxidoreductase activity"/>
    <property type="evidence" value="ECO:0007669"/>
    <property type="project" value="UniProtKB-KW"/>
</dbReference>
<accession>A0ABD5RQS3</accession>
<evidence type="ECO:0000313" key="5">
    <source>
        <dbReference type="Proteomes" id="UP001596099"/>
    </source>
</evidence>
<dbReference type="SUPFAM" id="SSF51395">
    <property type="entry name" value="FMN-linked oxidoreductases"/>
    <property type="match status" value="1"/>
</dbReference>
<dbReference type="AlphaFoldDB" id="A0ABD5RQS3"/>
<dbReference type="PANTHER" id="PTHR43656:SF2">
    <property type="entry name" value="BINDING OXIDOREDUCTASE, PUTATIVE (AFU_ORTHOLOGUE AFUA_2G08260)-RELATED"/>
    <property type="match status" value="1"/>
</dbReference>
<comment type="caution">
    <text evidence="4">The sequence shown here is derived from an EMBL/GenBank/DDBJ whole genome shotgun (WGS) entry which is preliminary data.</text>
</comment>
<evidence type="ECO:0000259" key="3">
    <source>
        <dbReference type="Pfam" id="PF00724"/>
    </source>
</evidence>
<dbReference type="Pfam" id="PF00724">
    <property type="entry name" value="Oxidored_FMN"/>
    <property type="match status" value="1"/>
</dbReference>
<dbReference type="EMBL" id="JBHSQH010000001">
    <property type="protein sequence ID" value="MFC5972733.1"/>
    <property type="molecule type" value="Genomic_DNA"/>
</dbReference>
<keyword evidence="2" id="KW-0560">Oxidoreductase</keyword>
<keyword evidence="5" id="KW-1185">Reference proteome</keyword>
<dbReference type="PANTHER" id="PTHR43656">
    <property type="entry name" value="BINDING OXIDOREDUCTASE, PUTATIVE (AFU_ORTHOLOGUE AFUA_2G08260)-RELATED"/>
    <property type="match status" value="1"/>
</dbReference>
<reference evidence="4 5" key="1">
    <citation type="journal article" date="2019" name="Int. J. Syst. Evol. Microbiol.">
        <title>The Global Catalogue of Microorganisms (GCM) 10K type strain sequencing project: providing services to taxonomists for standard genome sequencing and annotation.</title>
        <authorList>
            <consortium name="The Broad Institute Genomics Platform"/>
            <consortium name="The Broad Institute Genome Sequencing Center for Infectious Disease"/>
            <person name="Wu L."/>
            <person name="Ma J."/>
        </authorList>
    </citation>
    <scope>NUCLEOTIDE SEQUENCE [LARGE SCALE GENOMIC DNA]</scope>
    <source>
        <strain evidence="4 5">CGMCC 1.12543</strain>
    </source>
</reference>
<dbReference type="InterPro" id="IPR001155">
    <property type="entry name" value="OxRdtase_FMN_N"/>
</dbReference>
<dbReference type="InterPro" id="IPR051799">
    <property type="entry name" value="NADH_flavin_oxidoreductase"/>
</dbReference>
<keyword evidence="1" id="KW-0285">Flavoprotein</keyword>
<protein>
    <submittedName>
        <fullName evidence="4">NADH:flavin oxidoreductase</fullName>
    </submittedName>
</protein>
<sequence length="439" mass="47568">MTATLGEPLDVGGLTLPNRLYRAPLLECAGDGADAGEHLADELEPAARAGAGLVFQGATLVRGEGGAVAPNMTRIDTDAKAERLRPVVDAVHDHDGRIVVQLDHGGLRSLETWHREYRAAHPDLQQLAVSLPPVHLRAAARTGFLSYDPHVLTTAEVYDLAADFGRAARRAVEVGYDGIHLSSANMGIVQQFCSPYYNDRDDEFDDGGRFLELVHDEIRERAGDVPLFTKVPTEEERPPFVRTGLSADDAVDLAVRLAEYGYDALAPVHGSTFWDMSLIRGQYPARGWSAGQFQSGYAAAFGSRWRARAVAAATRVEAARNPPARGWNADLCRRVSERVDVPVLCEGGIRERPQIDRLLGDDVATAACDAVGLGRPFYAEPELPARLLADAESEALCADCNNCIVPQAAGAPGMCRTPPVLRQRGELEREGAYGRRELD</sequence>
<organism evidence="4 5">
    <name type="scientific">Halomarina salina</name>
    <dbReference type="NCBI Taxonomy" id="1872699"/>
    <lineage>
        <taxon>Archaea</taxon>
        <taxon>Methanobacteriati</taxon>
        <taxon>Methanobacteriota</taxon>
        <taxon>Stenosarchaea group</taxon>
        <taxon>Halobacteria</taxon>
        <taxon>Halobacteriales</taxon>
        <taxon>Natronomonadaceae</taxon>
        <taxon>Halomarina</taxon>
    </lineage>
</organism>
<dbReference type="Gene3D" id="3.20.20.70">
    <property type="entry name" value="Aldolase class I"/>
    <property type="match status" value="1"/>
</dbReference>
<gene>
    <name evidence="4" type="ORF">ACFPYI_15455</name>
</gene>
<evidence type="ECO:0000256" key="2">
    <source>
        <dbReference type="ARBA" id="ARBA00023002"/>
    </source>
</evidence>
<dbReference type="InterPro" id="IPR013785">
    <property type="entry name" value="Aldolase_TIM"/>
</dbReference>
<name>A0ABD5RQS3_9EURY</name>
<dbReference type="RefSeq" id="WP_247416479.1">
    <property type="nucleotide sequence ID" value="NZ_JALLGW010000001.1"/>
</dbReference>
<dbReference type="Proteomes" id="UP001596099">
    <property type="component" value="Unassembled WGS sequence"/>
</dbReference>
<evidence type="ECO:0000313" key="4">
    <source>
        <dbReference type="EMBL" id="MFC5972733.1"/>
    </source>
</evidence>
<feature type="domain" description="NADH:flavin oxidoreductase/NADH oxidase N-terminal" evidence="3">
    <location>
        <begin position="6"/>
        <end position="223"/>
    </location>
</feature>